<sequence>MKMSNKTLAQHRHEEDDSDEDEDEDEEGEFDVAEYERRGFSKSSAGGGGDSSHKLRRLDSLYDSSADEYDSEDEDEDEDEEREEDEMYSSSGRKRKRHSSNPFIDDQAIVATDDEDDDYERGEVDRDFIEPDENIPEEHEATRMQHRRMLPQEDEEVDVDEFERRIRQRYSSQSYLEEGIDEISDVEQQALLPSIKDPKLWMVKCAMGREREAAVCLMQKRIDRGHREMQIRSVISPHYLKNYIYVEADKSAHVIEACKGLRILNTTKVMLVPTKEMTDVLLVEGNPIDIAKDMWVRLRIGIYKGALAKVVNVSDVRQKVMVKLIPRVDLQAIADKLEGRKVSKKAYIPSPRLMKIDEARNLNIPVDYRTGRSTNIQFCVIDGKMFKDGFLYKTVSMRSIDYQNIQPTFSELEKFCETGHGVVGSMSTSPRNRKKSHFMKGDAVIVVKGDLKNLMGWVEKVEEDNVHIRPKVKGLCTTVAVNEKYVCKSFKPGDHVKVVFGAHKGVTGMVIKVNSNVLIILSDATKEDIRVFAEHAVDSSEVTTGVTKVGDYELHDLVMLDNTCFGVIIRLESQTLQILLGDPDRPDVARVKMREIKYKIQRRNTALDQSNNTVSVKDVVKILMGPCKGKQGPVEHIFRGTLFINDRHHMEHSGFICVRAQSCIVMGGSPAKVSLSSKFGSSTDAARVAPSPRRFPSGGPPFDSGGRQKSGQRGHDSFVGRTIKIHIGHYKGCRGRVVSVKGQSVRVELESQMKTLTVTRYLLSQIEPPQHGLGSETPIHRAQTPTHSYATPTRNEGGTPRHSGTWTPLRDQAWNPEATTTPSGEKWEDGNPGSWGTIPPTQQTTPLGRSNKAPSAGSDWGNWGDGDCGSRGTVPPAQPATPLARSNEAPSTGTGWGNWGDGNRGSPGTIPPAQQTTSLARSNEAPSAGSDWGNWGDGNRGSRGTVPPAQATSLARSNEAPSTGTGWGSWGDGNRGSPGTIPPAQATPLARSNEAPSTGSSWGTWGDGNPGSRGTIPPAQHNCSSVLHIIAQQAPPLSRSNEAPGTGSGWGNWGNGNPGSRGTVPPAQAPPLSRSNEAPSTSSGLGNWGDGSSPQCGQGTPRAHSNEAPALAQSTGSGWGGKNGSQGSLKW</sequence>
<dbReference type="CDD" id="cd09888">
    <property type="entry name" value="NGN_Euk"/>
    <property type="match status" value="1"/>
</dbReference>
<feature type="domain" description="NusG-like N-terminal" evidence="8">
    <location>
        <begin position="197"/>
        <end position="284"/>
    </location>
</feature>
<dbReference type="CDD" id="cd06082">
    <property type="entry name" value="KOW_Spt5_2"/>
    <property type="match status" value="1"/>
</dbReference>
<evidence type="ECO:0000256" key="2">
    <source>
        <dbReference type="ARBA" id="ARBA00006956"/>
    </source>
</evidence>
<keyword evidence="5" id="KW-0804">Transcription</keyword>
<evidence type="ECO:0000256" key="3">
    <source>
        <dbReference type="ARBA" id="ARBA00020181"/>
    </source>
</evidence>
<dbReference type="InterPro" id="IPR006645">
    <property type="entry name" value="NGN-like_dom"/>
</dbReference>
<dbReference type="STRING" id="3469.A0A4Y7K758"/>
<dbReference type="GO" id="GO:0005840">
    <property type="term" value="C:ribosome"/>
    <property type="evidence" value="ECO:0007669"/>
    <property type="project" value="InterPro"/>
</dbReference>
<feature type="compositionally biased region" description="Acidic residues" evidence="7">
    <location>
        <begin position="16"/>
        <end position="33"/>
    </location>
</feature>
<feature type="domain" description="KOW" evidence="9">
    <location>
        <begin position="437"/>
        <end position="464"/>
    </location>
</feature>
<protein>
    <recommendedName>
        <fullName evidence="3">Transcription elongation factor SPT5</fullName>
    </recommendedName>
    <alternativeName>
        <fullName evidence="4">Transcription elongation factor spt5</fullName>
    </alternativeName>
</protein>
<dbReference type="InterPro" id="IPR041978">
    <property type="entry name" value="KOW_Spt5_5"/>
</dbReference>
<evidence type="ECO:0000256" key="6">
    <source>
        <dbReference type="ARBA" id="ARBA00023242"/>
    </source>
</evidence>
<name>A0A4Y7K758_PAPSO</name>
<feature type="domain" description="KOW" evidence="9">
    <location>
        <begin position="613"/>
        <end position="640"/>
    </location>
</feature>
<dbReference type="SMART" id="SM00739">
    <property type="entry name" value="KOW"/>
    <property type="match status" value="5"/>
</dbReference>
<dbReference type="InterPro" id="IPR005824">
    <property type="entry name" value="KOW"/>
</dbReference>
<feature type="domain" description="KOW" evidence="9">
    <location>
        <begin position="489"/>
        <end position="516"/>
    </location>
</feature>
<feature type="compositionally biased region" description="Polar residues" evidence="7">
    <location>
        <begin position="912"/>
        <end position="925"/>
    </location>
</feature>
<proteinExistence type="inferred from homology"/>
<dbReference type="GO" id="GO:0006412">
    <property type="term" value="P:translation"/>
    <property type="evidence" value="ECO:0007669"/>
    <property type="project" value="InterPro"/>
</dbReference>
<dbReference type="InterPro" id="IPR041976">
    <property type="entry name" value="KOW_Spt5_3"/>
</dbReference>
<dbReference type="InterPro" id="IPR005100">
    <property type="entry name" value="NGN-domain"/>
</dbReference>
<keyword evidence="11" id="KW-1185">Reference proteome</keyword>
<dbReference type="Gramene" id="RZC67769">
    <property type="protein sequence ID" value="RZC67769"/>
    <property type="gene ID" value="C5167_011458"/>
</dbReference>
<dbReference type="Pfam" id="PF23291">
    <property type="entry name" value="KOW4_SPT5"/>
    <property type="match status" value="1"/>
</dbReference>
<dbReference type="SUPFAM" id="SSF50104">
    <property type="entry name" value="Translation proteins SH3-like domain"/>
    <property type="match status" value="1"/>
</dbReference>
<dbReference type="GO" id="GO:0032784">
    <property type="term" value="P:regulation of DNA-templated transcription elongation"/>
    <property type="evidence" value="ECO:0007669"/>
    <property type="project" value="InterPro"/>
</dbReference>
<feature type="compositionally biased region" description="Gly residues" evidence="7">
    <location>
        <begin position="894"/>
        <end position="905"/>
    </location>
</feature>
<dbReference type="PANTHER" id="PTHR11125">
    <property type="entry name" value="SUPPRESSOR OF TY 5"/>
    <property type="match status" value="1"/>
</dbReference>
<evidence type="ECO:0000259" key="9">
    <source>
        <dbReference type="SMART" id="SM00739"/>
    </source>
</evidence>
<dbReference type="GO" id="GO:0006357">
    <property type="term" value="P:regulation of transcription by RNA polymerase II"/>
    <property type="evidence" value="ECO:0007669"/>
    <property type="project" value="InterPro"/>
</dbReference>
<keyword evidence="6" id="KW-0539">Nucleus</keyword>
<evidence type="ECO:0000313" key="10">
    <source>
        <dbReference type="EMBL" id="RZC67769.1"/>
    </source>
</evidence>
<dbReference type="GO" id="GO:0006368">
    <property type="term" value="P:transcription elongation by RNA polymerase II"/>
    <property type="evidence" value="ECO:0007669"/>
    <property type="project" value="TreeGrafter"/>
</dbReference>
<dbReference type="InterPro" id="IPR014722">
    <property type="entry name" value="Rib_uL2_dom2"/>
</dbReference>
<feature type="compositionally biased region" description="Gly residues" evidence="7">
    <location>
        <begin position="965"/>
        <end position="976"/>
    </location>
</feature>
<reference evidence="10 11" key="1">
    <citation type="journal article" date="2018" name="Science">
        <title>The opium poppy genome and morphinan production.</title>
        <authorList>
            <person name="Guo L."/>
            <person name="Winzer T."/>
            <person name="Yang X."/>
            <person name="Li Y."/>
            <person name="Ning Z."/>
            <person name="He Z."/>
            <person name="Teodor R."/>
            <person name="Lu Y."/>
            <person name="Bowser T.A."/>
            <person name="Graham I.A."/>
            <person name="Ye K."/>
        </authorList>
    </citation>
    <scope>NUCLEOTIDE SEQUENCE [LARGE SCALE GENOMIC DNA]</scope>
    <source>
        <strain evidence="11">cv. HN1</strain>
        <tissue evidence="10">Leaves</tissue>
    </source>
</reference>
<dbReference type="CDD" id="cd06083">
    <property type="entry name" value="KOW_Spt5_3"/>
    <property type="match status" value="1"/>
</dbReference>
<dbReference type="InterPro" id="IPR039385">
    <property type="entry name" value="NGN_Euk"/>
</dbReference>
<dbReference type="AlphaFoldDB" id="A0A4Y7K758"/>
<dbReference type="FunFam" id="3.30.70.940:FF:000005">
    <property type="entry name" value="Transcription elongation factor SPT5"/>
    <property type="match status" value="1"/>
</dbReference>
<dbReference type="InterPro" id="IPR041975">
    <property type="entry name" value="KOW_Spt5_2"/>
</dbReference>
<dbReference type="CDD" id="cd06081">
    <property type="entry name" value="KOW_Spt5_1"/>
    <property type="match status" value="1"/>
</dbReference>
<dbReference type="Proteomes" id="UP000316621">
    <property type="component" value="Chromosome 6"/>
</dbReference>
<evidence type="ECO:0000256" key="1">
    <source>
        <dbReference type="ARBA" id="ARBA00004123"/>
    </source>
</evidence>
<dbReference type="PANTHER" id="PTHR11125:SF7">
    <property type="entry name" value="TRANSCRIPTION ELONGATION FACTOR SPT5"/>
    <property type="match status" value="1"/>
</dbReference>
<feature type="compositionally biased region" description="Low complexity" evidence="7">
    <location>
        <begin position="690"/>
        <end position="705"/>
    </location>
</feature>
<feature type="compositionally biased region" description="Polar residues" evidence="7">
    <location>
        <begin position="785"/>
        <end position="806"/>
    </location>
</feature>
<feature type="domain" description="KOW" evidence="9">
    <location>
        <begin position="289"/>
        <end position="316"/>
    </location>
</feature>
<dbReference type="InterPro" id="IPR008991">
    <property type="entry name" value="Translation_prot_SH3-like_sf"/>
</dbReference>
<dbReference type="InterPro" id="IPR041977">
    <property type="entry name" value="KOW_Spt5_4"/>
</dbReference>
<feature type="compositionally biased region" description="Polar residues" evidence="7">
    <location>
        <begin position="950"/>
        <end position="961"/>
    </location>
</feature>
<dbReference type="InterPro" id="IPR005825">
    <property type="entry name" value="Ribosomal_uL24_CS"/>
</dbReference>
<organism evidence="10 11">
    <name type="scientific">Papaver somniferum</name>
    <name type="common">Opium poppy</name>
    <dbReference type="NCBI Taxonomy" id="3469"/>
    <lineage>
        <taxon>Eukaryota</taxon>
        <taxon>Viridiplantae</taxon>
        <taxon>Streptophyta</taxon>
        <taxon>Embryophyta</taxon>
        <taxon>Tracheophyta</taxon>
        <taxon>Spermatophyta</taxon>
        <taxon>Magnoliopsida</taxon>
        <taxon>Ranunculales</taxon>
        <taxon>Papaveraceae</taxon>
        <taxon>Papaveroideae</taxon>
        <taxon>Papaver</taxon>
    </lineage>
</organism>
<dbReference type="Pfam" id="PF23284">
    <property type="entry name" value="KOW2_Spt5"/>
    <property type="match status" value="1"/>
</dbReference>
<evidence type="ECO:0000256" key="5">
    <source>
        <dbReference type="ARBA" id="ARBA00023163"/>
    </source>
</evidence>
<feature type="compositionally biased region" description="Polar residues" evidence="7">
    <location>
        <begin position="839"/>
        <end position="848"/>
    </location>
</feature>
<dbReference type="SMART" id="SM00738">
    <property type="entry name" value="NGN"/>
    <property type="match status" value="1"/>
</dbReference>
<dbReference type="InterPro" id="IPR036735">
    <property type="entry name" value="NGN_dom_sf"/>
</dbReference>
<dbReference type="InterPro" id="IPR057936">
    <property type="entry name" value="KOWx_Spt5"/>
</dbReference>
<feature type="region of interest" description="Disordered" evidence="7">
    <location>
        <begin position="1"/>
        <end position="120"/>
    </location>
</feature>
<gene>
    <name evidence="10" type="ORF">C5167_011458</name>
</gene>
<feature type="compositionally biased region" description="Basic and acidic residues" evidence="7">
    <location>
        <begin position="51"/>
        <end position="60"/>
    </location>
</feature>
<dbReference type="InterPro" id="IPR041973">
    <property type="entry name" value="KOW_Spt5_1"/>
</dbReference>
<evidence type="ECO:0000313" key="11">
    <source>
        <dbReference type="Proteomes" id="UP000316621"/>
    </source>
</evidence>
<dbReference type="PROSITE" id="PS01108">
    <property type="entry name" value="RIBOSOMAL_L24"/>
    <property type="match status" value="2"/>
</dbReference>
<feature type="compositionally biased region" description="Acidic residues" evidence="7">
    <location>
        <begin position="65"/>
        <end position="87"/>
    </location>
</feature>
<dbReference type="GO" id="GO:0003729">
    <property type="term" value="F:mRNA binding"/>
    <property type="evidence" value="ECO:0007669"/>
    <property type="project" value="TreeGrafter"/>
</dbReference>
<dbReference type="GO" id="GO:0032044">
    <property type="term" value="C:DSIF complex"/>
    <property type="evidence" value="ECO:0007669"/>
    <property type="project" value="TreeGrafter"/>
</dbReference>
<feature type="compositionally biased region" description="Polar residues" evidence="7">
    <location>
        <begin position="1073"/>
        <end position="1098"/>
    </location>
</feature>
<evidence type="ECO:0000259" key="8">
    <source>
        <dbReference type="SMART" id="SM00738"/>
    </source>
</evidence>
<dbReference type="InterPro" id="IPR039659">
    <property type="entry name" value="SPT5"/>
</dbReference>
<feature type="region of interest" description="Disordered" evidence="7">
    <location>
        <begin position="785"/>
        <end position="1020"/>
    </location>
</feature>
<dbReference type="EMBL" id="CM010720">
    <property type="protein sequence ID" value="RZC67769.1"/>
    <property type="molecule type" value="Genomic_DNA"/>
</dbReference>
<feature type="region of interest" description="Disordered" evidence="7">
    <location>
        <begin position="682"/>
        <end position="717"/>
    </location>
</feature>
<comment type="similarity">
    <text evidence="2">Belongs to the SPT5 family.</text>
</comment>
<dbReference type="GO" id="GO:0003735">
    <property type="term" value="F:structural constituent of ribosome"/>
    <property type="evidence" value="ECO:0007669"/>
    <property type="project" value="InterPro"/>
</dbReference>
<dbReference type="Pfam" id="PF23042">
    <property type="entry name" value="KOW1_SPT5"/>
    <property type="match status" value="1"/>
</dbReference>
<comment type="subcellular location">
    <subcellularLocation>
        <location evidence="1">Nucleus</location>
    </subcellularLocation>
</comment>
<accession>A0A4Y7K758</accession>
<dbReference type="FunFam" id="2.30.30.30:FF:000027">
    <property type="entry name" value="Transcription elongation factor SPT5"/>
    <property type="match status" value="1"/>
</dbReference>
<evidence type="ECO:0000256" key="7">
    <source>
        <dbReference type="SAM" id="MobiDB-lite"/>
    </source>
</evidence>
<dbReference type="Pfam" id="PF11942">
    <property type="entry name" value="Spt5_N"/>
    <property type="match status" value="1"/>
</dbReference>
<dbReference type="Gene3D" id="2.30.30.30">
    <property type="match status" value="3"/>
</dbReference>
<dbReference type="Pfam" id="PF03439">
    <property type="entry name" value="Spt5-NGN"/>
    <property type="match status" value="1"/>
</dbReference>
<dbReference type="CDD" id="cd06084">
    <property type="entry name" value="KOW_Spt5_4"/>
    <property type="match status" value="1"/>
</dbReference>
<dbReference type="InterPro" id="IPR022581">
    <property type="entry name" value="Spt5_N"/>
</dbReference>
<feature type="compositionally biased region" description="Gly residues" evidence="7">
    <location>
        <begin position="1046"/>
        <end position="1059"/>
    </location>
</feature>
<dbReference type="Pfam" id="PF23290">
    <property type="entry name" value="KOW5_SPT5"/>
    <property type="match status" value="1"/>
</dbReference>
<feature type="region of interest" description="Disordered" evidence="7">
    <location>
        <begin position="1036"/>
        <end position="1131"/>
    </location>
</feature>
<evidence type="ECO:0000256" key="4">
    <source>
        <dbReference type="ARBA" id="ARBA00021370"/>
    </source>
</evidence>
<dbReference type="Pfam" id="PF23037">
    <property type="entry name" value="KOWx_SPT5"/>
    <property type="match status" value="1"/>
</dbReference>
<dbReference type="Gene3D" id="3.30.70.940">
    <property type="entry name" value="NusG, N-terminal domain"/>
    <property type="match status" value="1"/>
</dbReference>
<feature type="domain" description="KOW" evidence="9">
    <location>
        <begin position="716"/>
        <end position="743"/>
    </location>
</feature>